<protein>
    <submittedName>
        <fullName evidence="1">Junctional adhesion molecule B</fullName>
    </submittedName>
</protein>
<dbReference type="Proteomes" id="UP000805704">
    <property type="component" value="Chromosome 8"/>
</dbReference>
<accession>A0ACB7EEV3</accession>
<name>A0ACB7EEV3_NIBAL</name>
<evidence type="ECO:0000313" key="1">
    <source>
        <dbReference type="EMBL" id="KAG8000564.1"/>
    </source>
</evidence>
<gene>
    <name evidence="1" type="primary">JAM2</name>
    <name evidence="1" type="ORF">GBF38_016970</name>
</gene>
<feature type="non-terminal residue" evidence="1">
    <location>
        <position position="148"/>
    </location>
</feature>
<dbReference type="EMBL" id="CM024796">
    <property type="protein sequence ID" value="KAG8000564.1"/>
    <property type="molecule type" value="Genomic_DNA"/>
</dbReference>
<evidence type="ECO:0000313" key="2">
    <source>
        <dbReference type="Proteomes" id="UP000805704"/>
    </source>
</evidence>
<sequence length="148" mass="15924">MSRPAEVPSSVFVGSGLELHCKDKLSVPPATYRWYKDNKALTATADSPYSVDTNKGTLKFKSVSKTDAGMYRCESSNNVGAPKSCVAQQLKVVDYPINLAILIAGAAGLLILALFCCICVCLCRRRGCCKSDTKSFNPPPPPPPPIRN</sequence>
<organism evidence="1 2">
    <name type="scientific">Nibea albiflora</name>
    <name type="common">Yellow drum</name>
    <name type="synonym">Corvina albiflora</name>
    <dbReference type="NCBI Taxonomy" id="240163"/>
    <lineage>
        <taxon>Eukaryota</taxon>
        <taxon>Metazoa</taxon>
        <taxon>Chordata</taxon>
        <taxon>Craniata</taxon>
        <taxon>Vertebrata</taxon>
        <taxon>Euteleostomi</taxon>
        <taxon>Actinopterygii</taxon>
        <taxon>Neopterygii</taxon>
        <taxon>Teleostei</taxon>
        <taxon>Neoteleostei</taxon>
        <taxon>Acanthomorphata</taxon>
        <taxon>Eupercaria</taxon>
        <taxon>Sciaenidae</taxon>
        <taxon>Nibea</taxon>
    </lineage>
</organism>
<keyword evidence="2" id="KW-1185">Reference proteome</keyword>
<reference evidence="1" key="1">
    <citation type="submission" date="2020-04" db="EMBL/GenBank/DDBJ databases">
        <title>A chromosome-scale assembly and high-density genetic map of the yellow drum (Nibea albiflora) genome.</title>
        <authorList>
            <person name="Xu D."/>
            <person name="Zhang W."/>
            <person name="Chen R."/>
            <person name="Tan P."/>
            <person name="Wang L."/>
            <person name="Song H."/>
            <person name="Tian L."/>
            <person name="Zhu Q."/>
            <person name="Wang B."/>
        </authorList>
    </citation>
    <scope>NUCLEOTIDE SEQUENCE</scope>
    <source>
        <strain evidence="1">ZJHYS-2018</strain>
    </source>
</reference>
<comment type="caution">
    <text evidence="1">The sequence shown here is derived from an EMBL/GenBank/DDBJ whole genome shotgun (WGS) entry which is preliminary data.</text>
</comment>
<proteinExistence type="predicted"/>